<dbReference type="STRING" id="1348657.M622_07430"/>
<gene>
    <name evidence="1" type="ORF">M622_07430</name>
</gene>
<name>S9ZA54_9RHOO</name>
<sequence length="39" mass="4193">MLHELGLASAPHTALLMPIHNTLRMPALANRVAHHSAQA</sequence>
<accession>S9ZA54</accession>
<dbReference type="PATRIC" id="fig|1348657.5.peg.3505"/>
<organism evidence="1 2">
    <name type="scientific">Thauera terpenica 58Eu</name>
    <dbReference type="NCBI Taxonomy" id="1348657"/>
    <lineage>
        <taxon>Bacteria</taxon>
        <taxon>Pseudomonadati</taxon>
        <taxon>Pseudomonadota</taxon>
        <taxon>Betaproteobacteria</taxon>
        <taxon>Rhodocyclales</taxon>
        <taxon>Zoogloeaceae</taxon>
        <taxon>Thauera</taxon>
    </lineage>
</organism>
<dbReference type="EMBL" id="ATJV01000103">
    <property type="protein sequence ID" value="EPZ14080.1"/>
    <property type="molecule type" value="Genomic_DNA"/>
</dbReference>
<proteinExistence type="predicted"/>
<reference evidence="1 2" key="1">
    <citation type="submission" date="2013-06" db="EMBL/GenBank/DDBJ databases">
        <title>Draft genome sequence of Thauera terpenica.</title>
        <authorList>
            <person name="Liu B."/>
            <person name="Frostegard A.H."/>
            <person name="Shapleigh J.P."/>
        </authorList>
    </citation>
    <scope>NUCLEOTIDE SEQUENCE [LARGE SCALE GENOMIC DNA]</scope>
    <source>
        <strain evidence="1 2">58Eu</strain>
    </source>
</reference>
<comment type="caution">
    <text evidence="1">The sequence shown here is derived from an EMBL/GenBank/DDBJ whole genome shotgun (WGS) entry which is preliminary data.</text>
</comment>
<dbReference type="Proteomes" id="UP000015455">
    <property type="component" value="Unassembled WGS sequence"/>
</dbReference>
<protein>
    <submittedName>
        <fullName evidence="1">Uncharacterized protein</fullName>
    </submittedName>
</protein>
<keyword evidence="2" id="KW-1185">Reference proteome</keyword>
<dbReference type="AlphaFoldDB" id="S9ZA54"/>
<evidence type="ECO:0000313" key="2">
    <source>
        <dbReference type="Proteomes" id="UP000015455"/>
    </source>
</evidence>
<evidence type="ECO:0000313" key="1">
    <source>
        <dbReference type="EMBL" id="EPZ14080.1"/>
    </source>
</evidence>